<proteinExistence type="predicted"/>
<gene>
    <name evidence="1" type="ORF">V6N12_000627</name>
</gene>
<dbReference type="EMBL" id="JBBPBM010000150">
    <property type="protein sequence ID" value="KAK8503557.1"/>
    <property type="molecule type" value="Genomic_DNA"/>
</dbReference>
<sequence>MFSNYFLLFISENLFNPISKAIQSLREHLPIAQMREILEAISHDSSGSDASVAIKWMIRSTKLTSVTNLLVPTAASLSRETKGEVR</sequence>
<name>A0ABR2B973_9ROSI</name>
<keyword evidence="2" id="KW-1185">Reference proteome</keyword>
<evidence type="ECO:0000313" key="1">
    <source>
        <dbReference type="EMBL" id="KAK8503557.1"/>
    </source>
</evidence>
<evidence type="ECO:0000313" key="2">
    <source>
        <dbReference type="Proteomes" id="UP001472677"/>
    </source>
</evidence>
<organism evidence="1 2">
    <name type="scientific">Hibiscus sabdariffa</name>
    <name type="common">roselle</name>
    <dbReference type="NCBI Taxonomy" id="183260"/>
    <lineage>
        <taxon>Eukaryota</taxon>
        <taxon>Viridiplantae</taxon>
        <taxon>Streptophyta</taxon>
        <taxon>Embryophyta</taxon>
        <taxon>Tracheophyta</taxon>
        <taxon>Spermatophyta</taxon>
        <taxon>Magnoliopsida</taxon>
        <taxon>eudicotyledons</taxon>
        <taxon>Gunneridae</taxon>
        <taxon>Pentapetalae</taxon>
        <taxon>rosids</taxon>
        <taxon>malvids</taxon>
        <taxon>Malvales</taxon>
        <taxon>Malvaceae</taxon>
        <taxon>Malvoideae</taxon>
        <taxon>Hibiscus</taxon>
    </lineage>
</organism>
<protein>
    <submittedName>
        <fullName evidence="1">Uncharacterized protein</fullName>
    </submittedName>
</protein>
<reference evidence="1 2" key="1">
    <citation type="journal article" date="2024" name="G3 (Bethesda)">
        <title>Genome assembly of Hibiscus sabdariffa L. provides insights into metabolisms of medicinal natural products.</title>
        <authorList>
            <person name="Kim T."/>
        </authorList>
    </citation>
    <scope>NUCLEOTIDE SEQUENCE [LARGE SCALE GENOMIC DNA]</scope>
    <source>
        <strain evidence="1">TK-2024</strain>
        <tissue evidence="1">Old leaves</tissue>
    </source>
</reference>
<accession>A0ABR2B973</accession>
<comment type="caution">
    <text evidence="1">The sequence shown here is derived from an EMBL/GenBank/DDBJ whole genome shotgun (WGS) entry which is preliminary data.</text>
</comment>
<dbReference type="Proteomes" id="UP001472677">
    <property type="component" value="Unassembled WGS sequence"/>
</dbReference>